<sequence length="87" mass="9972">MISINVIRKTLKSICEQGLLAGWVFEFYDEIEETEQGVDVNCFFFRKSNQEDSDDWGDSFLHCISIKEKECGKVNVNCESLDLVATI</sequence>
<dbReference type="AlphaFoldDB" id="A0AAW8PZV4"/>
<dbReference type="RefSeq" id="WP_311020484.1">
    <property type="nucleotide sequence ID" value="NZ_JAUHGG010000003.1"/>
</dbReference>
<name>A0AAW8PZV4_VIBPH</name>
<dbReference type="EMBL" id="JAUHGG010000003">
    <property type="protein sequence ID" value="MDS1821574.1"/>
    <property type="molecule type" value="Genomic_DNA"/>
</dbReference>
<accession>A0AAW8PZV4</accession>
<evidence type="ECO:0000313" key="2">
    <source>
        <dbReference type="Proteomes" id="UP001253193"/>
    </source>
</evidence>
<organism evidence="1 2">
    <name type="scientific">Vibrio parahaemolyticus</name>
    <dbReference type="NCBI Taxonomy" id="670"/>
    <lineage>
        <taxon>Bacteria</taxon>
        <taxon>Pseudomonadati</taxon>
        <taxon>Pseudomonadota</taxon>
        <taxon>Gammaproteobacteria</taxon>
        <taxon>Vibrionales</taxon>
        <taxon>Vibrionaceae</taxon>
        <taxon>Vibrio</taxon>
    </lineage>
</organism>
<proteinExistence type="predicted"/>
<comment type="caution">
    <text evidence="1">The sequence shown here is derived from an EMBL/GenBank/DDBJ whole genome shotgun (WGS) entry which is preliminary data.</text>
</comment>
<evidence type="ECO:0000313" key="1">
    <source>
        <dbReference type="EMBL" id="MDS1821574.1"/>
    </source>
</evidence>
<dbReference type="Proteomes" id="UP001253193">
    <property type="component" value="Unassembled WGS sequence"/>
</dbReference>
<protein>
    <submittedName>
        <fullName evidence="1">Uncharacterized protein</fullName>
    </submittedName>
</protein>
<gene>
    <name evidence="1" type="ORF">QX249_12950</name>
</gene>
<reference evidence="1" key="1">
    <citation type="submission" date="2023-06" db="EMBL/GenBank/DDBJ databases">
        <title>Genomic Diversity of Vibrio spp. and Metagenomic Analysis of Pathogens in Florida Gulf Coastal Waters Following Hurricane Ian.</title>
        <authorList>
            <person name="Brumfield K.D."/>
        </authorList>
    </citation>
    <scope>NUCLEOTIDE SEQUENCE</scope>
    <source>
        <strain evidence="1">WBS2B-138</strain>
    </source>
</reference>